<keyword evidence="2" id="KW-1185">Reference proteome</keyword>
<protein>
    <submittedName>
        <fullName evidence="1">Uncharacterized protein</fullName>
    </submittedName>
</protein>
<comment type="caution">
    <text evidence="1">The sequence shown here is derived from an EMBL/GenBank/DDBJ whole genome shotgun (WGS) entry which is preliminary data.</text>
</comment>
<evidence type="ECO:0000313" key="1">
    <source>
        <dbReference type="EMBL" id="MFD1222634.1"/>
    </source>
</evidence>
<evidence type="ECO:0000313" key="2">
    <source>
        <dbReference type="Proteomes" id="UP001597180"/>
    </source>
</evidence>
<sequence>MRTNKSKMPGILELTGSCSECIESWSQMDSERLLWGKGDGSTLTVVTPFGKIGGLIFWYFMELPFTIFV</sequence>
<dbReference type="RefSeq" id="WP_377739422.1">
    <property type="nucleotide sequence ID" value="NZ_BAABJG010000015.1"/>
</dbReference>
<dbReference type="Proteomes" id="UP001597180">
    <property type="component" value="Unassembled WGS sequence"/>
</dbReference>
<dbReference type="EMBL" id="JBHTLU010000031">
    <property type="protein sequence ID" value="MFD1222634.1"/>
    <property type="molecule type" value="Genomic_DNA"/>
</dbReference>
<reference evidence="2" key="1">
    <citation type="journal article" date="2019" name="Int. J. Syst. Evol. Microbiol.">
        <title>The Global Catalogue of Microorganisms (GCM) 10K type strain sequencing project: providing services to taxonomists for standard genome sequencing and annotation.</title>
        <authorList>
            <consortium name="The Broad Institute Genomics Platform"/>
            <consortium name="The Broad Institute Genome Sequencing Center for Infectious Disease"/>
            <person name="Wu L."/>
            <person name="Ma J."/>
        </authorList>
    </citation>
    <scope>NUCLEOTIDE SEQUENCE [LARGE SCALE GENOMIC DNA]</scope>
    <source>
        <strain evidence="2">CCUG 53270</strain>
    </source>
</reference>
<accession>A0ABW3UT80</accession>
<gene>
    <name evidence="1" type="ORF">ACFQ4B_21175</name>
</gene>
<name>A0ABW3UT80_9BACL</name>
<organism evidence="1 2">
    <name type="scientific">Paenibacillus vulneris</name>
    <dbReference type="NCBI Taxonomy" id="1133364"/>
    <lineage>
        <taxon>Bacteria</taxon>
        <taxon>Bacillati</taxon>
        <taxon>Bacillota</taxon>
        <taxon>Bacilli</taxon>
        <taxon>Bacillales</taxon>
        <taxon>Paenibacillaceae</taxon>
        <taxon>Paenibacillus</taxon>
    </lineage>
</organism>
<proteinExistence type="predicted"/>